<keyword evidence="3" id="KW-1185">Reference proteome</keyword>
<accession>A0ABV7AJN8</accession>
<sequence>MIRYALKCTNDHEFESWFASADAFDKLAGARMVACPACGSTEVSKSLMAPSVRSGRKATAPEPVPEAKPAPAQGALTKPANPMEQALAALRKQVESQSEYVGRNFVKEARAIHDGGAPERAIHGEAKLEEARALIEDGIPVARLPFLPNRKTN</sequence>
<dbReference type="EMBL" id="JBHRSK010000008">
    <property type="protein sequence ID" value="MFC2968952.1"/>
    <property type="molecule type" value="Genomic_DNA"/>
</dbReference>
<dbReference type="PIRSF" id="PIRSF032131">
    <property type="entry name" value="UCP032131"/>
    <property type="match status" value="1"/>
</dbReference>
<dbReference type="InterPro" id="IPR009562">
    <property type="entry name" value="DUF1178"/>
</dbReference>
<protein>
    <submittedName>
        <fullName evidence="2">DUF1178 family protein</fullName>
    </submittedName>
</protein>
<dbReference type="Pfam" id="PF06676">
    <property type="entry name" value="DUF1178"/>
    <property type="match status" value="1"/>
</dbReference>
<gene>
    <name evidence="2" type="ORF">ACFOES_12670</name>
</gene>
<evidence type="ECO:0000313" key="2">
    <source>
        <dbReference type="EMBL" id="MFC2968952.1"/>
    </source>
</evidence>
<reference evidence="3" key="1">
    <citation type="journal article" date="2019" name="Int. J. Syst. Evol. Microbiol.">
        <title>The Global Catalogue of Microorganisms (GCM) 10K type strain sequencing project: providing services to taxonomists for standard genome sequencing and annotation.</title>
        <authorList>
            <consortium name="The Broad Institute Genomics Platform"/>
            <consortium name="The Broad Institute Genome Sequencing Center for Infectious Disease"/>
            <person name="Wu L."/>
            <person name="Ma J."/>
        </authorList>
    </citation>
    <scope>NUCLEOTIDE SEQUENCE [LARGE SCALE GENOMIC DNA]</scope>
    <source>
        <strain evidence="3">KCTC 62192</strain>
    </source>
</reference>
<dbReference type="RefSeq" id="WP_377833658.1">
    <property type="nucleotide sequence ID" value="NZ_JBHRSK010000008.1"/>
</dbReference>
<name>A0ABV7AJN8_9RHOB</name>
<proteinExistence type="predicted"/>
<evidence type="ECO:0000313" key="3">
    <source>
        <dbReference type="Proteomes" id="UP001595443"/>
    </source>
</evidence>
<evidence type="ECO:0000256" key="1">
    <source>
        <dbReference type="SAM" id="MobiDB-lite"/>
    </source>
</evidence>
<feature type="region of interest" description="Disordered" evidence="1">
    <location>
        <begin position="47"/>
        <end position="77"/>
    </location>
</feature>
<dbReference type="Proteomes" id="UP001595443">
    <property type="component" value="Unassembled WGS sequence"/>
</dbReference>
<organism evidence="2 3">
    <name type="scientific">Acidimangrovimonas pyrenivorans</name>
    <dbReference type="NCBI Taxonomy" id="2030798"/>
    <lineage>
        <taxon>Bacteria</taxon>
        <taxon>Pseudomonadati</taxon>
        <taxon>Pseudomonadota</taxon>
        <taxon>Alphaproteobacteria</taxon>
        <taxon>Rhodobacterales</taxon>
        <taxon>Paracoccaceae</taxon>
        <taxon>Acidimangrovimonas</taxon>
    </lineage>
</organism>
<comment type="caution">
    <text evidence="2">The sequence shown here is derived from an EMBL/GenBank/DDBJ whole genome shotgun (WGS) entry which is preliminary data.</text>
</comment>